<gene>
    <name evidence="2" type="ORF">G5575_18495</name>
</gene>
<evidence type="ECO:0000259" key="1">
    <source>
        <dbReference type="Pfam" id="PF21217"/>
    </source>
</evidence>
<dbReference type="AlphaFoldDB" id="A0A6M1SQD3"/>
<comment type="caution">
    <text evidence="2">The sequence shown here is derived from an EMBL/GenBank/DDBJ whole genome shotgun (WGS) entry which is preliminary data.</text>
</comment>
<evidence type="ECO:0000313" key="3">
    <source>
        <dbReference type="Proteomes" id="UP000474802"/>
    </source>
</evidence>
<reference evidence="2 3" key="1">
    <citation type="submission" date="2020-02" db="EMBL/GenBank/DDBJ databases">
        <authorList>
            <person name="Khan S.A."/>
            <person name="Jeon C.O."/>
            <person name="Chun B.H."/>
        </authorList>
    </citation>
    <scope>NUCLEOTIDE SEQUENCE [LARGE SCALE GENOMIC DNA]</scope>
    <source>
        <strain evidence="2 3">H239</strain>
    </source>
</reference>
<feature type="domain" description="Stability determinant" evidence="1">
    <location>
        <begin position="16"/>
        <end position="47"/>
    </location>
</feature>
<dbReference type="RefSeq" id="WP_164535615.1">
    <property type="nucleotide sequence ID" value="NZ_JAALFG010000006.1"/>
</dbReference>
<dbReference type="Proteomes" id="UP000474802">
    <property type="component" value="Unassembled WGS sequence"/>
</dbReference>
<reference evidence="2 3" key="2">
    <citation type="submission" date="2020-03" db="EMBL/GenBank/DDBJ databases">
        <title>Devosia chinhatensis sp. nov., isolated from a hexachlorocyclohexane (HCH) dump site in India.</title>
        <authorList>
            <person name="Kumar M."/>
            <person name="Lal R."/>
        </authorList>
    </citation>
    <scope>NUCLEOTIDE SEQUENCE [LARGE SCALE GENOMIC DNA]</scope>
    <source>
        <strain evidence="2 3">H239</strain>
    </source>
</reference>
<dbReference type="Gene3D" id="6.20.450.20">
    <property type="match status" value="1"/>
</dbReference>
<evidence type="ECO:0000313" key="2">
    <source>
        <dbReference type="EMBL" id="NGP19360.1"/>
    </source>
</evidence>
<dbReference type="EMBL" id="JAALFG010000006">
    <property type="protein sequence ID" value="NGP19360.1"/>
    <property type="molecule type" value="Genomic_DNA"/>
</dbReference>
<dbReference type="Pfam" id="PF21217">
    <property type="entry name" value="PaaA2"/>
    <property type="match status" value="1"/>
</dbReference>
<accession>A0A6M1SQD3</accession>
<dbReference type="InterPro" id="IPR048851">
    <property type="entry name" value="PaaA2_dom"/>
</dbReference>
<proteinExistence type="predicted"/>
<organism evidence="2 3">
    <name type="scientific">Devosia aurantiaca</name>
    <dbReference type="NCBI Taxonomy" id="2714858"/>
    <lineage>
        <taxon>Bacteria</taxon>
        <taxon>Pseudomonadati</taxon>
        <taxon>Pseudomonadota</taxon>
        <taxon>Alphaproteobacteria</taxon>
        <taxon>Hyphomicrobiales</taxon>
        <taxon>Devosiaceae</taxon>
        <taxon>Devosia</taxon>
    </lineage>
</organism>
<sequence>MSEKLDPIVSEFETQEQADSYDRWFRKKVQESKDDPRPAIPHDEAMARLRETIRRTSRKSA</sequence>
<name>A0A6M1SQD3_9HYPH</name>
<keyword evidence="3" id="KW-1185">Reference proteome</keyword>
<protein>
    <submittedName>
        <fullName evidence="2">Antitoxin</fullName>
    </submittedName>
</protein>